<evidence type="ECO:0000313" key="2">
    <source>
        <dbReference type="Proteomes" id="UP000053557"/>
    </source>
</evidence>
<dbReference type="Proteomes" id="UP000053557">
    <property type="component" value="Unassembled WGS sequence"/>
</dbReference>
<organism evidence="1 2">
    <name type="scientific">Ferroacidibacillus organovorans</name>
    <dbReference type="NCBI Taxonomy" id="1765683"/>
    <lineage>
        <taxon>Bacteria</taxon>
        <taxon>Bacillati</taxon>
        <taxon>Bacillota</taxon>
        <taxon>Bacilli</taxon>
        <taxon>Bacillales</taxon>
        <taxon>Alicyclobacillaceae</taxon>
        <taxon>Ferroacidibacillus</taxon>
    </lineage>
</organism>
<accession>A0A101XQX8</accession>
<dbReference type="OrthoDB" id="2990247at2"/>
<name>A0A101XQX8_9BACL</name>
<reference evidence="1 2" key="1">
    <citation type="submission" date="2015-12" db="EMBL/GenBank/DDBJ databases">
        <title>Draft genome sequence of Acidibacillus ferrooxidans ITV001, isolated from a chalcopyrite acid mine drainage site in Brazil.</title>
        <authorList>
            <person name="Dall'Agnol H."/>
            <person name="Nancucheo I."/>
            <person name="Johnson B."/>
            <person name="Oliveira R."/>
            <person name="Leite L."/>
            <person name="Pylro V."/>
            <person name="Nunes G.L."/>
            <person name="Tzotzos G."/>
            <person name="Fernandes G.R."/>
            <person name="Dutra J."/>
            <person name="Orellana S.C."/>
            <person name="Oliveira G."/>
        </authorList>
    </citation>
    <scope>NUCLEOTIDE SEQUENCE [LARGE SCALE GENOMIC DNA]</scope>
    <source>
        <strain evidence="2">ITV01</strain>
    </source>
</reference>
<proteinExistence type="predicted"/>
<sequence length="67" mass="7397">MSNPMQIYALIGTLSHSLEQINPGNAIFIRAKDDKEQEVLMREIALAVVGDVVKLSNGLYLILTAIR</sequence>
<dbReference type="EMBL" id="LPVJ01000031">
    <property type="protein sequence ID" value="KUO95910.1"/>
    <property type="molecule type" value="Genomic_DNA"/>
</dbReference>
<dbReference type="RefSeq" id="WP_067715711.1">
    <property type="nucleotide sequence ID" value="NZ_LPVJ01000031.1"/>
</dbReference>
<gene>
    <name evidence="1" type="ORF">ATW55_09280</name>
</gene>
<dbReference type="InterPro" id="IPR054055">
    <property type="entry name" value="YpzH"/>
</dbReference>
<evidence type="ECO:0000313" key="1">
    <source>
        <dbReference type="EMBL" id="KUO95910.1"/>
    </source>
</evidence>
<protein>
    <submittedName>
        <fullName evidence="1">Uncharacterized protein</fullName>
    </submittedName>
</protein>
<keyword evidence="2" id="KW-1185">Reference proteome</keyword>
<comment type="caution">
    <text evidence="1">The sequence shown here is derived from an EMBL/GenBank/DDBJ whole genome shotgun (WGS) entry which is preliminary data.</text>
</comment>
<dbReference type="AlphaFoldDB" id="A0A101XQX8"/>
<dbReference type="Pfam" id="PF21835">
    <property type="entry name" value="YIEGIA_cap"/>
    <property type="match status" value="1"/>
</dbReference>